<dbReference type="Gramene" id="EFJ10499">
    <property type="protein sequence ID" value="EFJ10499"/>
    <property type="gene ID" value="SELMODRAFT_427057"/>
</dbReference>
<gene>
    <name evidence="1" type="ORF">SELMODRAFT_427057</name>
</gene>
<reference evidence="1 2" key="1">
    <citation type="journal article" date="2011" name="Science">
        <title>The Selaginella genome identifies genetic changes associated with the evolution of vascular plants.</title>
        <authorList>
            <person name="Banks J.A."/>
            <person name="Nishiyama T."/>
            <person name="Hasebe M."/>
            <person name="Bowman J.L."/>
            <person name="Gribskov M."/>
            <person name="dePamphilis C."/>
            <person name="Albert V.A."/>
            <person name="Aono N."/>
            <person name="Aoyama T."/>
            <person name="Ambrose B.A."/>
            <person name="Ashton N.W."/>
            <person name="Axtell M.J."/>
            <person name="Barker E."/>
            <person name="Barker M.S."/>
            <person name="Bennetzen J.L."/>
            <person name="Bonawitz N.D."/>
            <person name="Chapple C."/>
            <person name="Cheng C."/>
            <person name="Correa L.G."/>
            <person name="Dacre M."/>
            <person name="DeBarry J."/>
            <person name="Dreyer I."/>
            <person name="Elias M."/>
            <person name="Engstrom E.M."/>
            <person name="Estelle M."/>
            <person name="Feng L."/>
            <person name="Finet C."/>
            <person name="Floyd S.K."/>
            <person name="Frommer W.B."/>
            <person name="Fujita T."/>
            <person name="Gramzow L."/>
            <person name="Gutensohn M."/>
            <person name="Harholt J."/>
            <person name="Hattori M."/>
            <person name="Heyl A."/>
            <person name="Hirai T."/>
            <person name="Hiwatashi Y."/>
            <person name="Ishikawa M."/>
            <person name="Iwata M."/>
            <person name="Karol K.G."/>
            <person name="Koehler B."/>
            <person name="Kolukisaoglu U."/>
            <person name="Kubo M."/>
            <person name="Kurata T."/>
            <person name="Lalonde S."/>
            <person name="Li K."/>
            <person name="Li Y."/>
            <person name="Litt A."/>
            <person name="Lyons E."/>
            <person name="Manning G."/>
            <person name="Maruyama T."/>
            <person name="Michael T.P."/>
            <person name="Mikami K."/>
            <person name="Miyazaki S."/>
            <person name="Morinaga S."/>
            <person name="Murata T."/>
            <person name="Mueller-Roeber B."/>
            <person name="Nelson D.R."/>
            <person name="Obara M."/>
            <person name="Oguri Y."/>
            <person name="Olmstead R.G."/>
            <person name="Onodera N."/>
            <person name="Petersen B.L."/>
            <person name="Pils B."/>
            <person name="Prigge M."/>
            <person name="Rensing S.A."/>
            <person name="Riano-Pachon D.M."/>
            <person name="Roberts A.W."/>
            <person name="Sato Y."/>
            <person name="Scheller H.V."/>
            <person name="Schulz B."/>
            <person name="Schulz C."/>
            <person name="Shakirov E.V."/>
            <person name="Shibagaki N."/>
            <person name="Shinohara N."/>
            <person name="Shippen D.E."/>
            <person name="Soerensen I."/>
            <person name="Sotooka R."/>
            <person name="Sugimoto N."/>
            <person name="Sugita M."/>
            <person name="Sumikawa N."/>
            <person name="Tanurdzic M."/>
            <person name="Theissen G."/>
            <person name="Ulvskov P."/>
            <person name="Wakazuki S."/>
            <person name="Weng J.K."/>
            <person name="Willats W.W."/>
            <person name="Wipf D."/>
            <person name="Wolf P.G."/>
            <person name="Yang L."/>
            <person name="Zimmer A.D."/>
            <person name="Zhu Q."/>
            <person name="Mitros T."/>
            <person name="Hellsten U."/>
            <person name="Loque D."/>
            <person name="Otillar R."/>
            <person name="Salamov A."/>
            <person name="Schmutz J."/>
            <person name="Shapiro H."/>
            <person name="Lindquist E."/>
            <person name="Lucas S."/>
            <person name="Rokhsar D."/>
            <person name="Grigoriev I.V."/>
        </authorList>
    </citation>
    <scope>NUCLEOTIDE SEQUENCE [LARGE SCALE GENOMIC DNA]</scope>
</reference>
<protein>
    <submittedName>
        <fullName evidence="1">Uncharacterized protein</fullName>
    </submittedName>
</protein>
<evidence type="ECO:0000313" key="2">
    <source>
        <dbReference type="Proteomes" id="UP000001514"/>
    </source>
</evidence>
<proteinExistence type="predicted"/>
<sequence>MASYNCNAQALVSRDEEVKYISKELVCGLRWEFLLDWSYWDTRSYLIGGQLPSVLGEMTSSRDTLALTSWHAQRYDRSVGRSEGAHSWALPKRVNCGISMEHWRTWIIGGSMLKGMCCERTLLAEQIYEHKLEQASNAASK</sequence>
<organism evidence="2">
    <name type="scientific">Selaginella moellendorffii</name>
    <name type="common">Spikemoss</name>
    <dbReference type="NCBI Taxonomy" id="88036"/>
    <lineage>
        <taxon>Eukaryota</taxon>
        <taxon>Viridiplantae</taxon>
        <taxon>Streptophyta</taxon>
        <taxon>Embryophyta</taxon>
        <taxon>Tracheophyta</taxon>
        <taxon>Lycopodiopsida</taxon>
        <taxon>Selaginellales</taxon>
        <taxon>Selaginellaceae</taxon>
        <taxon>Selaginella</taxon>
    </lineage>
</organism>
<accession>D8SYD3</accession>
<evidence type="ECO:0000313" key="1">
    <source>
        <dbReference type="EMBL" id="EFJ10499.1"/>
    </source>
</evidence>
<name>D8SYD3_SELML</name>
<dbReference type="Proteomes" id="UP000001514">
    <property type="component" value="Unassembled WGS sequence"/>
</dbReference>
<dbReference type="AlphaFoldDB" id="D8SYD3"/>
<dbReference type="KEGG" id="smo:SELMODRAFT_427057"/>
<keyword evidence="2" id="KW-1185">Reference proteome</keyword>
<dbReference type="InParanoid" id="D8SYD3"/>
<dbReference type="EMBL" id="GL377653">
    <property type="protein sequence ID" value="EFJ10499.1"/>
    <property type="molecule type" value="Genomic_DNA"/>
</dbReference>
<dbReference type="HOGENOM" id="CLU_1828669_0_0_1"/>